<dbReference type="Proteomes" id="UP000274922">
    <property type="component" value="Unassembled WGS sequence"/>
</dbReference>
<dbReference type="GO" id="GO:0022857">
    <property type="term" value="F:transmembrane transporter activity"/>
    <property type="evidence" value="ECO:0007669"/>
    <property type="project" value="InterPro"/>
</dbReference>
<evidence type="ECO:0000256" key="1">
    <source>
        <dbReference type="ARBA" id="ARBA00004141"/>
    </source>
</evidence>
<feature type="transmembrane region" description="Helical" evidence="9">
    <location>
        <begin position="508"/>
        <end position="526"/>
    </location>
</feature>
<comment type="subcellular location">
    <subcellularLocation>
        <location evidence="1">Membrane</location>
        <topology evidence="1">Multi-pass membrane protein</topology>
    </subcellularLocation>
</comment>
<feature type="transmembrane region" description="Helical" evidence="9">
    <location>
        <begin position="476"/>
        <end position="496"/>
    </location>
</feature>
<keyword evidence="11" id="KW-1185">Reference proteome</keyword>
<proteinExistence type="predicted"/>
<evidence type="ECO:0000256" key="9">
    <source>
        <dbReference type="SAM" id="Phobius"/>
    </source>
</evidence>
<keyword evidence="5" id="KW-0325">Glycoprotein</keyword>
<name>A0A4P9X9B4_9FUNG</name>
<dbReference type="GO" id="GO:0016020">
    <property type="term" value="C:membrane"/>
    <property type="evidence" value="ECO:0007669"/>
    <property type="project" value="UniProtKB-SubCell"/>
</dbReference>
<dbReference type="Gene3D" id="1.20.1250.20">
    <property type="entry name" value="MFS general substrate transporter like domains"/>
    <property type="match status" value="2"/>
</dbReference>
<evidence type="ECO:0000256" key="4">
    <source>
        <dbReference type="ARBA" id="ARBA00023136"/>
    </source>
</evidence>
<dbReference type="OrthoDB" id="196103at2759"/>
<reference evidence="11" key="1">
    <citation type="journal article" date="2018" name="Nat. Microbiol.">
        <title>Leveraging single-cell genomics to expand the fungal tree of life.</title>
        <authorList>
            <person name="Ahrendt S.R."/>
            <person name="Quandt C.A."/>
            <person name="Ciobanu D."/>
            <person name="Clum A."/>
            <person name="Salamov A."/>
            <person name="Andreopoulos B."/>
            <person name="Cheng J.F."/>
            <person name="Woyke T."/>
            <person name="Pelin A."/>
            <person name="Henrissat B."/>
            <person name="Reynolds N.K."/>
            <person name="Benny G.L."/>
            <person name="Smith M.E."/>
            <person name="James T.Y."/>
            <person name="Grigoriev I.V."/>
        </authorList>
    </citation>
    <scope>NUCLEOTIDE SEQUENCE [LARGE SCALE GENOMIC DNA]</scope>
    <source>
        <strain evidence="11">ATCC 52028</strain>
    </source>
</reference>
<feature type="transmembrane region" description="Helical" evidence="9">
    <location>
        <begin position="81"/>
        <end position="100"/>
    </location>
</feature>
<evidence type="ECO:0000256" key="2">
    <source>
        <dbReference type="ARBA" id="ARBA00022692"/>
    </source>
</evidence>
<dbReference type="AlphaFoldDB" id="A0A4P9X9B4"/>
<feature type="transmembrane region" description="Helical" evidence="9">
    <location>
        <begin position="386"/>
        <end position="407"/>
    </location>
</feature>
<dbReference type="InterPro" id="IPR051617">
    <property type="entry name" value="UNC-93-like_regulator"/>
</dbReference>
<evidence type="ECO:0000256" key="8">
    <source>
        <dbReference type="SAM" id="MobiDB-lite"/>
    </source>
</evidence>
<evidence type="ECO:0000256" key="3">
    <source>
        <dbReference type="ARBA" id="ARBA00022989"/>
    </source>
</evidence>
<gene>
    <name evidence="10" type="ORF">CXG81DRAFT_18385</name>
</gene>
<dbReference type="InterPro" id="IPR010291">
    <property type="entry name" value="Ion_channel_UNC-93"/>
</dbReference>
<dbReference type="PANTHER" id="PTHR23294">
    <property type="entry name" value="ET TRANSLATION PRODUCT-RELATED"/>
    <property type="match status" value="1"/>
</dbReference>
<feature type="transmembrane region" description="Helical" evidence="9">
    <location>
        <begin position="441"/>
        <end position="464"/>
    </location>
</feature>
<sequence>MPAFERLGCRLTRLVRSSSSRVVLLSVAFLCIFCAHSVFQGLAASYFSVETGFFNLAAIYLSLSFGNFLAPSLVQRMGTKFSMIVAAGAFSLWQLVYQNILDQRNAVQLGIMLPTSLFMGFGASVLWAGQSTYLRCVTSRATHGFLSGVFFFIFSLNSLLGNLSARLFLRQGVRPVTSLRIETAVGFIGIMLLTLLPVSDPHNEHLEIDDALDDAERVADYTQIPEDDARDGSAPADGHRADTCSPRASISSYGSDPPAPFADGDVASLSGPASLASSRASFRQPAGPAGILHILGRHIHLEWQGIMRYLIVFFIAGGFVQGFLVVIPLMLGDHRYLHVHRGANEHTSPDVKSDRLLILAVLGSAAAVGAYVTGRLVHRWNPKTLVNVYAAVQVAMFLVVGVTWPLARVRVNADPAVVGVAVGVKMATAAYQYDHAIVSSLAYALAIVTGYTDGAFITLSYAILGRIYSVAETPRAFATFKFWQSLATFVVFLISPRLIGRSQEPVDVRNWLVIIGALIGAACFALRQVTIPSDHIDPAVACLVIDEDGVTAPPSPSMHTMGASTTEATDGAIDAAVAFGDHRSKRSSLSSVGPPPALPARSGLP</sequence>
<dbReference type="InterPro" id="IPR036259">
    <property type="entry name" value="MFS_trans_sf"/>
</dbReference>
<dbReference type="PANTHER" id="PTHR23294:SF0">
    <property type="entry name" value="UNC93-LIKE PROTEIN MFSD11"/>
    <property type="match status" value="1"/>
</dbReference>
<feature type="transmembrane region" description="Helical" evidence="9">
    <location>
        <begin position="141"/>
        <end position="159"/>
    </location>
</feature>
<organism evidence="10 11">
    <name type="scientific">Caulochytrium protostelioides</name>
    <dbReference type="NCBI Taxonomy" id="1555241"/>
    <lineage>
        <taxon>Eukaryota</taxon>
        <taxon>Fungi</taxon>
        <taxon>Fungi incertae sedis</taxon>
        <taxon>Chytridiomycota</taxon>
        <taxon>Chytridiomycota incertae sedis</taxon>
        <taxon>Chytridiomycetes</taxon>
        <taxon>Caulochytriales</taxon>
        <taxon>Caulochytriaceae</taxon>
        <taxon>Caulochytrium</taxon>
    </lineage>
</organism>
<dbReference type="InterPro" id="IPR011701">
    <property type="entry name" value="MFS"/>
</dbReference>
<evidence type="ECO:0000313" key="10">
    <source>
        <dbReference type="EMBL" id="RKP01886.1"/>
    </source>
</evidence>
<protein>
    <recommendedName>
        <fullName evidence="6">UNC93-like protein MFSD11</fullName>
    </recommendedName>
    <alternativeName>
        <fullName evidence="7">Major facilitator superfamily domain-containing protein 11</fullName>
    </alternativeName>
</protein>
<feature type="region of interest" description="Disordered" evidence="8">
    <location>
        <begin position="224"/>
        <end position="254"/>
    </location>
</feature>
<keyword evidence="3 9" id="KW-1133">Transmembrane helix</keyword>
<keyword evidence="2 9" id="KW-0812">Transmembrane</keyword>
<feature type="transmembrane region" description="Helical" evidence="9">
    <location>
        <begin position="309"/>
        <end position="331"/>
    </location>
</feature>
<feature type="transmembrane region" description="Helical" evidence="9">
    <location>
        <begin position="53"/>
        <end position="74"/>
    </location>
</feature>
<feature type="transmembrane region" description="Helical" evidence="9">
    <location>
        <begin position="179"/>
        <end position="198"/>
    </location>
</feature>
<accession>A0A4P9X9B4</accession>
<evidence type="ECO:0000256" key="6">
    <source>
        <dbReference type="ARBA" id="ARBA00040302"/>
    </source>
</evidence>
<dbReference type="Pfam" id="PF05978">
    <property type="entry name" value="UNC-93"/>
    <property type="match status" value="1"/>
</dbReference>
<feature type="transmembrane region" description="Helical" evidence="9">
    <location>
        <begin position="106"/>
        <end position="129"/>
    </location>
</feature>
<feature type="transmembrane region" description="Helical" evidence="9">
    <location>
        <begin position="356"/>
        <end position="374"/>
    </location>
</feature>
<evidence type="ECO:0000313" key="11">
    <source>
        <dbReference type="Proteomes" id="UP000274922"/>
    </source>
</evidence>
<evidence type="ECO:0000256" key="7">
    <source>
        <dbReference type="ARBA" id="ARBA00041910"/>
    </source>
</evidence>
<dbReference type="STRING" id="1555241.A0A4P9X9B4"/>
<dbReference type="EMBL" id="ML014158">
    <property type="protein sequence ID" value="RKP01886.1"/>
    <property type="molecule type" value="Genomic_DNA"/>
</dbReference>
<keyword evidence="4 9" id="KW-0472">Membrane</keyword>
<dbReference type="Pfam" id="PF07690">
    <property type="entry name" value="MFS_1"/>
    <property type="match status" value="1"/>
</dbReference>
<evidence type="ECO:0000256" key="5">
    <source>
        <dbReference type="ARBA" id="ARBA00023180"/>
    </source>
</evidence>
<feature type="region of interest" description="Disordered" evidence="8">
    <location>
        <begin position="584"/>
        <end position="605"/>
    </location>
</feature>
<dbReference type="SUPFAM" id="SSF103473">
    <property type="entry name" value="MFS general substrate transporter"/>
    <property type="match status" value="1"/>
</dbReference>